<accession>A0A363NTE5</accession>
<evidence type="ECO:0000313" key="2">
    <source>
        <dbReference type="EMBL" id="PUV24076.1"/>
    </source>
</evidence>
<reference evidence="2 3" key="1">
    <citation type="submission" date="2018-04" db="EMBL/GenBank/DDBJ databases">
        <title>Sphingobacterium sp. M46 Genome.</title>
        <authorList>
            <person name="Cheng J."/>
            <person name="Li Y."/>
        </authorList>
    </citation>
    <scope>NUCLEOTIDE SEQUENCE [LARGE SCALE GENOMIC DNA]</scope>
    <source>
        <strain evidence="2 3">M46</strain>
    </source>
</reference>
<gene>
    <name evidence="2" type="ORF">DCO56_11940</name>
</gene>
<protein>
    <recommendedName>
        <fullName evidence="1">Knr4/Smi1-like domain-containing protein</fullName>
    </recommendedName>
</protein>
<feature type="domain" description="Knr4/Smi1-like" evidence="1">
    <location>
        <begin position="49"/>
        <end position="172"/>
    </location>
</feature>
<organism evidence="2 3">
    <name type="scientific">Sphingobacterium athyrii</name>
    <dbReference type="NCBI Taxonomy" id="2152717"/>
    <lineage>
        <taxon>Bacteria</taxon>
        <taxon>Pseudomonadati</taxon>
        <taxon>Bacteroidota</taxon>
        <taxon>Sphingobacteriia</taxon>
        <taxon>Sphingobacteriales</taxon>
        <taxon>Sphingobacteriaceae</taxon>
        <taxon>Sphingobacterium</taxon>
    </lineage>
</organism>
<dbReference type="InterPro" id="IPR018958">
    <property type="entry name" value="Knr4/Smi1-like_dom"/>
</dbReference>
<name>A0A363NTE5_9SPHI</name>
<dbReference type="InterPro" id="IPR037883">
    <property type="entry name" value="Knr4/Smi1-like_sf"/>
</dbReference>
<dbReference type="Gene3D" id="3.40.1580.10">
    <property type="entry name" value="SMI1/KNR4-like"/>
    <property type="match status" value="1"/>
</dbReference>
<dbReference type="RefSeq" id="WP_108634004.1">
    <property type="nucleotide sequence ID" value="NZ_QCXX01000003.1"/>
</dbReference>
<evidence type="ECO:0000259" key="1">
    <source>
        <dbReference type="Pfam" id="PF09346"/>
    </source>
</evidence>
<sequence>MTDKIEQFFNAYLTRDVSSVYTEDVPKEMMASEVNEDGWYEWKPIPGSLTDDDYKKLELEFGASLPVSFIEWHKRYFFAECDCSIARLPHSLPAQPLAEIISNLDSYIAEQLIPLGLIPFASEGNDAGPLVFDTRGSVEKNDYPIRVYDHEYDGELEGLSEIIFSSFNKMLACLTHFLNETNTRKHFEVIADFYAIDPDGAGSTGRSYWDGWIEMGRANFKEFGY</sequence>
<dbReference type="AlphaFoldDB" id="A0A363NTE5"/>
<dbReference type="Proteomes" id="UP000250831">
    <property type="component" value="Unassembled WGS sequence"/>
</dbReference>
<dbReference type="Pfam" id="PF09346">
    <property type="entry name" value="SMI1_KNR4"/>
    <property type="match status" value="1"/>
</dbReference>
<dbReference type="SUPFAM" id="SSF160631">
    <property type="entry name" value="SMI1/KNR4-like"/>
    <property type="match status" value="1"/>
</dbReference>
<comment type="caution">
    <text evidence="2">The sequence shown here is derived from an EMBL/GenBank/DDBJ whole genome shotgun (WGS) entry which is preliminary data.</text>
</comment>
<dbReference type="EMBL" id="QCXX01000003">
    <property type="protein sequence ID" value="PUV24076.1"/>
    <property type="molecule type" value="Genomic_DNA"/>
</dbReference>
<evidence type="ECO:0000313" key="3">
    <source>
        <dbReference type="Proteomes" id="UP000250831"/>
    </source>
</evidence>
<dbReference type="OrthoDB" id="668520at2"/>
<keyword evidence="3" id="KW-1185">Reference proteome</keyword>
<proteinExistence type="predicted"/>